<proteinExistence type="predicted"/>
<dbReference type="InterPro" id="IPR024050">
    <property type="entry name" value="AICAR_Tfase_insert_dom_sf"/>
</dbReference>
<keyword evidence="1" id="KW-0808">Transferase</keyword>
<dbReference type="InterPro" id="IPR016193">
    <property type="entry name" value="Cytidine_deaminase-like"/>
</dbReference>
<dbReference type="SMART" id="SM00798">
    <property type="entry name" value="AICARFT_IMPCHas"/>
    <property type="match status" value="1"/>
</dbReference>
<dbReference type="NCBIfam" id="NF005492">
    <property type="entry name" value="PRK07106.1"/>
    <property type="match status" value="1"/>
</dbReference>
<accession>A0ABV8HJG6</accession>
<sequence>MSVDRLGASHQRGGTAVEAPVELRYGLNPQQGRASAEPVTAGAWPLRALNGDPSYINLLDALSGWRLVREASAALGRPVAASFKHVSPAGAALAGPVDGPTAAFYGFDPVEGIASPLASAYVRARDADPKSSYGDFAAVSHPVDAELAALLARVVCDGIVAPGYEPGTMAALSAKKRGRFLVLEADPTYVPPELERREIYGLRLTQARDEVPLTTELLGNVVCGQAPVPAAAAEDLLLGLAVVRDTQSNAVCYVRDGVTLGIGAGQQSRVDCTRLAGAKAAGWWLRRHPALQAMEFGAAVRRQERVNWQVRIAEGDLTPNERLRLAAALDVPAPEPTDEDRRDWAARLTGVAFASDGALPFRDNVDHAARYGVRWIAEPGGSLRSAEVAEACEEHGITLVRTGLRLFQH</sequence>
<dbReference type="PANTHER" id="PTHR11692">
    <property type="entry name" value="BIFUNCTIONAL PURINE BIOSYNTHESIS PROTEIN PURH"/>
    <property type="match status" value="1"/>
</dbReference>
<dbReference type="EMBL" id="JBHSBB010000006">
    <property type="protein sequence ID" value="MFC4030955.1"/>
    <property type="molecule type" value="Genomic_DNA"/>
</dbReference>
<keyword evidence="2" id="KW-1185">Reference proteome</keyword>
<dbReference type="PANTHER" id="PTHR11692:SF0">
    <property type="entry name" value="BIFUNCTIONAL PURINE BIOSYNTHESIS PROTEIN ATIC"/>
    <property type="match status" value="1"/>
</dbReference>
<dbReference type="RefSeq" id="WP_386426698.1">
    <property type="nucleotide sequence ID" value="NZ_JBHSBB010000006.1"/>
</dbReference>
<evidence type="ECO:0000313" key="2">
    <source>
        <dbReference type="Proteomes" id="UP001595765"/>
    </source>
</evidence>
<protein>
    <submittedName>
        <fullName evidence="1">Phosphoribosylaminoimidazolecarboxamide formyltransferase</fullName>
        <ecNumber evidence="1">2.1.2.3</ecNumber>
    </submittedName>
</protein>
<dbReference type="SUPFAM" id="SSF53927">
    <property type="entry name" value="Cytidine deaminase-like"/>
    <property type="match status" value="1"/>
</dbReference>
<gene>
    <name evidence="1" type="ORF">ACFO3J_05670</name>
</gene>
<dbReference type="InterPro" id="IPR024051">
    <property type="entry name" value="AICAR_Tfase_dup_dom_sf"/>
</dbReference>
<organism evidence="1 2">
    <name type="scientific">Streptomyces polygonati</name>
    <dbReference type="NCBI Taxonomy" id="1617087"/>
    <lineage>
        <taxon>Bacteria</taxon>
        <taxon>Bacillati</taxon>
        <taxon>Actinomycetota</taxon>
        <taxon>Actinomycetes</taxon>
        <taxon>Kitasatosporales</taxon>
        <taxon>Streptomycetaceae</taxon>
        <taxon>Streptomyces</taxon>
    </lineage>
</organism>
<reference evidence="2" key="1">
    <citation type="journal article" date="2019" name="Int. J. Syst. Evol. Microbiol.">
        <title>The Global Catalogue of Microorganisms (GCM) 10K type strain sequencing project: providing services to taxonomists for standard genome sequencing and annotation.</title>
        <authorList>
            <consortium name="The Broad Institute Genomics Platform"/>
            <consortium name="The Broad Institute Genome Sequencing Center for Infectious Disease"/>
            <person name="Wu L."/>
            <person name="Ma J."/>
        </authorList>
    </citation>
    <scope>NUCLEOTIDE SEQUENCE [LARGE SCALE GENOMIC DNA]</scope>
    <source>
        <strain evidence="2">CGMCC 4.7237</strain>
    </source>
</reference>
<evidence type="ECO:0000313" key="1">
    <source>
        <dbReference type="EMBL" id="MFC4030955.1"/>
    </source>
</evidence>
<dbReference type="GO" id="GO:0004643">
    <property type="term" value="F:phosphoribosylaminoimidazolecarboxamide formyltransferase activity"/>
    <property type="evidence" value="ECO:0007669"/>
    <property type="project" value="UniProtKB-EC"/>
</dbReference>
<comment type="caution">
    <text evidence="1">The sequence shown here is derived from an EMBL/GenBank/DDBJ whole genome shotgun (WGS) entry which is preliminary data.</text>
</comment>
<dbReference type="Gene3D" id="3.40.140.20">
    <property type="match status" value="2"/>
</dbReference>
<dbReference type="Gene3D" id="1.10.287.440">
    <property type="match status" value="1"/>
</dbReference>
<dbReference type="Pfam" id="PF01808">
    <property type="entry name" value="AICARFT_IMPCHas"/>
    <property type="match status" value="1"/>
</dbReference>
<dbReference type="Proteomes" id="UP001595765">
    <property type="component" value="Unassembled WGS sequence"/>
</dbReference>
<dbReference type="InterPro" id="IPR002695">
    <property type="entry name" value="PurH-like"/>
</dbReference>
<name>A0ABV8HJG6_9ACTN</name>
<dbReference type="EC" id="2.1.2.3" evidence="1"/>